<evidence type="ECO:0000313" key="5">
    <source>
        <dbReference type="EMBL" id="AWV90787.1"/>
    </source>
</evidence>
<dbReference type="PANTHER" id="PTHR43119">
    <property type="entry name" value="ABC TRANSPORT PROTEIN ATP-BINDING COMPONENT-RELATED"/>
    <property type="match status" value="1"/>
</dbReference>
<dbReference type="GO" id="GO:0005524">
    <property type="term" value="F:ATP binding"/>
    <property type="evidence" value="ECO:0007669"/>
    <property type="project" value="UniProtKB-KW"/>
</dbReference>
<dbReference type="SUPFAM" id="SSF52540">
    <property type="entry name" value="P-loop containing nucleoside triphosphate hydrolases"/>
    <property type="match status" value="1"/>
</dbReference>
<dbReference type="CDD" id="cd03225">
    <property type="entry name" value="ABC_cobalt_CbiO_domain1"/>
    <property type="match status" value="1"/>
</dbReference>
<dbReference type="Gene3D" id="3.40.50.300">
    <property type="entry name" value="P-loop containing nucleotide triphosphate hydrolases"/>
    <property type="match status" value="1"/>
</dbReference>
<dbReference type="InterPro" id="IPR017871">
    <property type="entry name" value="ABC_transporter-like_CS"/>
</dbReference>
<evidence type="ECO:0000256" key="1">
    <source>
        <dbReference type="ARBA" id="ARBA00022448"/>
    </source>
</evidence>
<keyword evidence="2" id="KW-0547">Nucleotide-binding</keyword>
<dbReference type="OrthoDB" id="9809450at2"/>
<gene>
    <name evidence="5" type="ORF">DN745_16270</name>
</gene>
<dbReference type="Proteomes" id="UP000249799">
    <property type="component" value="Chromosome"/>
</dbReference>
<dbReference type="KEGG" id="bsed:DN745_16270"/>
<name>A0A2Z4FP50_9DELT</name>
<evidence type="ECO:0000259" key="4">
    <source>
        <dbReference type="PROSITE" id="PS50893"/>
    </source>
</evidence>
<dbReference type="InterPro" id="IPR027417">
    <property type="entry name" value="P-loop_NTPase"/>
</dbReference>
<dbReference type="PROSITE" id="PS00211">
    <property type="entry name" value="ABC_TRANSPORTER_1"/>
    <property type="match status" value="1"/>
</dbReference>
<evidence type="ECO:0000256" key="2">
    <source>
        <dbReference type="ARBA" id="ARBA00022741"/>
    </source>
</evidence>
<organism evidence="5 6">
    <name type="scientific">Bradymonas sediminis</name>
    <dbReference type="NCBI Taxonomy" id="1548548"/>
    <lineage>
        <taxon>Bacteria</taxon>
        <taxon>Deltaproteobacteria</taxon>
        <taxon>Bradymonadales</taxon>
        <taxon>Bradymonadaceae</taxon>
        <taxon>Bradymonas</taxon>
    </lineage>
</organism>
<accession>A0A2Z4FP50</accession>
<protein>
    <submittedName>
        <fullName evidence="5">ABC transporter ATP-binding protein</fullName>
    </submittedName>
</protein>
<dbReference type="InterPro" id="IPR003439">
    <property type="entry name" value="ABC_transporter-like_ATP-bd"/>
</dbReference>
<dbReference type="SMART" id="SM00382">
    <property type="entry name" value="AAA"/>
    <property type="match status" value="1"/>
</dbReference>
<evidence type="ECO:0000256" key="3">
    <source>
        <dbReference type="ARBA" id="ARBA00022840"/>
    </source>
</evidence>
<dbReference type="EMBL" id="CP030032">
    <property type="protein sequence ID" value="AWV90787.1"/>
    <property type="molecule type" value="Genomic_DNA"/>
</dbReference>
<dbReference type="PANTHER" id="PTHR43119:SF1">
    <property type="entry name" value="ABC TRANSPORTER DOMAIN-CONTAINING PROTEIN"/>
    <property type="match status" value="1"/>
</dbReference>
<sequence>MQYLNQQWYIRAQDENDLTFLKLMTKQTLNAPLLRAENLSWGPPNQDDLVFANVALRVDAGEKIILVGPSGSGKSTLLRCLMGLEPRRGARVWWRGNRVDASSMRVFRQRAAFVQQHPTAVADTVGENMDFARQMARELDAPERALDADAQRALFEQLGLAHIDNARRFDALSVGEQQRVCLVRALIGQPDLLLLDEPTSALDPERVEQVEKLLLDYVDAAPGQRALIWISHHPAQIERVGTRVLNMAPWDATAKMTSL</sequence>
<dbReference type="Pfam" id="PF00005">
    <property type="entry name" value="ABC_tran"/>
    <property type="match status" value="1"/>
</dbReference>
<dbReference type="GO" id="GO:0016020">
    <property type="term" value="C:membrane"/>
    <property type="evidence" value="ECO:0007669"/>
    <property type="project" value="InterPro"/>
</dbReference>
<dbReference type="InterPro" id="IPR015856">
    <property type="entry name" value="ABC_transpr_CbiO/EcfA_su"/>
</dbReference>
<evidence type="ECO:0000313" key="6">
    <source>
        <dbReference type="Proteomes" id="UP000249799"/>
    </source>
</evidence>
<proteinExistence type="predicted"/>
<dbReference type="AlphaFoldDB" id="A0A2Z4FP50"/>
<reference evidence="5 6" key="1">
    <citation type="submission" date="2018-06" db="EMBL/GenBank/DDBJ databases">
        <title>Lujinxingia sediminis gen. nov. sp. nov., a new facultative anaerobic member of the class Deltaproteobacteria, and proposal of Lujinxingaceae fam. nov.</title>
        <authorList>
            <person name="Guo L.-Y."/>
            <person name="Li C.-M."/>
            <person name="Wang S."/>
            <person name="Du Z.-J."/>
        </authorList>
    </citation>
    <scope>NUCLEOTIDE SEQUENCE [LARGE SCALE GENOMIC DNA]</scope>
    <source>
        <strain evidence="5 6">FA350</strain>
    </source>
</reference>
<dbReference type="GO" id="GO:0055085">
    <property type="term" value="P:transmembrane transport"/>
    <property type="evidence" value="ECO:0007669"/>
    <property type="project" value="InterPro"/>
</dbReference>
<keyword evidence="3 5" id="KW-0067">ATP-binding</keyword>
<keyword evidence="1" id="KW-0813">Transport</keyword>
<dbReference type="GO" id="GO:0016887">
    <property type="term" value="F:ATP hydrolysis activity"/>
    <property type="evidence" value="ECO:0007669"/>
    <property type="project" value="InterPro"/>
</dbReference>
<keyword evidence="6" id="KW-1185">Reference proteome</keyword>
<feature type="domain" description="ABC transporter" evidence="4">
    <location>
        <begin position="34"/>
        <end position="259"/>
    </location>
</feature>
<dbReference type="PROSITE" id="PS50893">
    <property type="entry name" value="ABC_TRANSPORTER_2"/>
    <property type="match status" value="1"/>
</dbReference>
<dbReference type="InterPro" id="IPR003593">
    <property type="entry name" value="AAA+_ATPase"/>
</dbReference>